<comment type="cofactor">
    <cofactor evidence="19">
        <name>Zn(2+)</name>
        <dbReference type="ChEBI" id="CHEBI:29105"/>
    </cofactor>
    <text evidence="19">Binds 1 zinc ion per subunit.</text>
</comment>
<dbReference type="SUPFAM" id="SSF142695">
    <property type="entry name" value="RibA-like"/>
    <property type="match status" value="1"/>
</dbReference>
<feature type="site" description="Essential for DHBP synthase activity" evidence="19">
    <location>
        <position position="150"/>
    </location>
</feature>
<dbReference type="InterPro" id="IPR032677">
    <property type="entry name" value="GTP_cyclohydro_II"/>
</dbReference>
<dbReference type="PIRSF" id="PIRSF001259">
    <property type="entry name" value="RibA"/>
    <property type="match status" value="1"/>
</dbReference>
<feature type="binding site" evidence="19">
    <location>
        <position position="342"/>
    </location>
    <ligand>
        <name>GTP</name>
        <dbReference type="ChEBI" id="CHEBI:37565"/>
    </ligand>
</feature>
<feature type="region of interest" description="DHBP synthase" evidence="19">
    <location>
        <begin position="1"/>
        <end position="225"/>
    </location>
</feature>
<dbReference type="InterPro" id="IPR017945">
    <property type="entry name" value="DHBP_synth_RibB-like_a/b_dom"/>
</dbReference>
<dbReference type="Gene3D" id="3.90.870.10">
    <property type="entry name" value="DHBP synthase"/>
    <property type="match status" value="1"/>
</dbReference>
<feature type="binding site" evidence="19">
    <location>
        <position position="56"/>
    </location>
    <ligand>
        <name>D-ribulose 5-phosphate</name>
        <dbReference type="ChEBI" id="CHEBI:58121"/>
    </ligand>
</feature>
<evidence type="ECO:0000256" key="6">
    <source>
        <dbReference type="ARBA" id="ARBA00005520"/>
    </source>
</evidence>
<dbReference type="InterPro" id="IPR016299">
    <property type="entry name" value="Riboflavin_synth_RibBA"/>
</dbReference>
<comment type="catalytic activity">
    <reaction evidence="18 19">
        <text>GTP + 4 H2O = 2,5-diamino-6-hydroxy-4-(5-phosphoribosylamino)-pyrimidine + formate + 2 phosphate + 3 H(+)</text>
        <dbReference type="Rhea" id="RHEA:23704"/>
        <dbReference type="ChEBI" id="CHEBI:15377"/>
        <dbReference type="ChEBI" id="CHEBI:15378"/>
        <dbReference type="ChEBI" id="CHEBI:15740"/>
        <dbReference type="ChEBI" id="CHEBI:37565"/>
        <dbReference type="ChEBI" id="CHEBI:43474"/>
        <dbReference type="ChEBI" id="CHEBI:58614"/>
        <dbReference type="EC" id="3.5.4.25"/>
    </reaction>
</comment>
<gene>
    <name evidence="19" type="primary">ribBA</name>
    <name evidence="22" type="ordered locus">Caci_3108</name>
</gene>
<feature type="binding site" evidence="19">
    <location>
        <position position="377"/>
    </location>
    <ligand>
        <name>GTP</name>
        <dbReference type="ChEBI" id="CHEBI:37565"/>
    </ligand>
</feature>
<dbReference type="EC" id="4.1.99.12" evidence="19"/>
<comment type="function">
    <text evidence="17 19">Catalyzes the conversion of GTP to 2,5-diamino-6-ribosylamino-4(3H)-pyrimidinone 5'-phosphate (DARP), formate and pyrophosphate.</text>
</comment>
<dbReference type="GO" id="GO:0005525">
    <property type="term" value="F:GTP binding"/>
    <property type="evidence" value="ECO:0007669"/>
    <property type="project" value="UniProtKB-KW"/>
</dbReference>
<accession>C7Q4P8</accession>
<evidence type="ECO:0000256" key="2">
    <source>
        <dbReference type="ARBA" id="ARBA00001936"/>
    </source>
</evidence>
<dbReference type="FunCoup" id="C7Q4P8">
    <property type="interactions" value="218"/>
</dbReference>
<evidence type="ECO:0000256" key="4">
    <source>
        <dbReference type="ARBA" id="ARBA00004853"/>
    </source>
</evidence>
<dbReference type="OrthoDB" id="9793111at2"/>
<dbReference type="UniPathway" id="UPA00275">
    <property type="reaction ID" value="UER00399"/>
</dbReference>
<dbReference type="InterPro" id="IPR000422">
    <property type="entry name" value="DHBP_synthase_RibB"/>
</dbReference>
<evidence type="ECO:0000256" key="1">
    <source>
        <dbReference type="ARBA" id="ARBA00000141"/>
    </source>
</evidence>
<evidence type="ECO:0000256" key="5">
    <source>
        <dbReference type="ARBA" id="ARBA00004904"/>
    </source>
</evidence>
<evidence type="ECO:0000313" key="23">
    <source>
        <dbReference type="Proteomes" id="UP000000851"/>
    </source>
</evidence>
<dbReference type="FunFam" id="3.90.870.10:FF:000001">
    <property type="entry name" value="Riboflavin biosynthesis protein RibBA"/>
    <property type="match status" value="1"/>
</dbReference>
<dbReference type="FunFam" id="3.40.50.10990:FF:000001">
    <property type="entry name" value="Riboflavin biosynthesis protein RibBA"/>
    <property type="match status" value="1"/>
</dbReference>
<evidence type="ECO:0000256" key="7">
    <source>
        <dbReference type="ARBA" id="ARBA00022619"/>
    </source>
</evidence>
<proteinExistence type="inferred from homology"/>
<name>C7Q4P8_CATAD</name>
<comment type="function">
    <text evidence="3 19">Catalyzes the conversion of D-ribulose 5-phosphate to formate and 3,4-dihydroxy-2-butanone 4-phosphate.</text>
</comment>
<dbReference type="InterPro" id="IPR000926">
    <property type="entry name" value="RibA"/>
</dbReference>
<comment type="pathway">
    <text evidence="5 19">Cofactor biosynthesis; riboflavin biosynthesis; 2-hydroxy-3-oxobutyl phosphate from D-ribulose 5-phosphate: step 1/1.</text>
</comment>
<dbReference type="Proteomes" id="UP000000851">
    <property type="component" value="Chromosome"/>
</dbReference>
<dbReference type="HOGENOM" id="CLU_020273_1_2_11"/>
<dbReference type="SUPFAM" id="SSF55821">
    <property type="entry name" value="YrdC/RibB"/>
    <property type="match status" value="1"/>
</dbReference>
<keyword evidence="16 19" id="KW-0511">Multifunctional enzyme</keyword>
<feature type="binding site" evidence="19">
    <location>
        <begin position="276"/>
        <end position="280"/>
    </location>
    <ligand>
        <name>GTP</name>
        <dbReference type="ChEBI" id="CHEBI:37565"/>
    </ligand>
</feature>
<dbReference type="NCBIfam" id="NF001591">
    <property type="entry name" value="PRK00393.1"/>
    <property type="match status" value="1"/>
</dbReference>
<feature type="binding site" evidence="19">
    <location>
        <position position="188"/>
    </location>
    <ligand>
        <name>D-ribulose 5-phosphate</name>
        <dbReference type="ChEBI" id="CHEBI:58121"/>
    </ligand>
</feature>
<dbReference type="HAMAP" id="MF_01283">
    <property type="entry name" value="RibBA"/>
    <property type="match status" value="1"/>
</dbReference>
<comment type="pathway">
    <text evidence="4 19">Cofactor biosynthesis; riboflavin biosynthesis; 5-amino-6-(D-ribitylamino)uracil from GTP: step 1/4.</text>
</comment>
<feature type="site" description="Essential for DHBP synthase activity" evidence="19">
    <location>
        <position position="188"/>
    </location>
</feature>
<dbReference type="KEGG" id="cai:Caci_3108"/>
<evidence type="ECO:0000259" key="21">
    <source>
        <dbReference type="Pfam" id="PF00925"/>
    </source>
</evidence>
<comment type="cofactor">
    <cofactor evidence="2">
        <name>Mn(2+)</name>
        <dbReference type="ChEBI" id="CHEBI:29035"/>
    </cofactor>
</comment>
<comment type="cofactor">
    <cofactor evidence="19">
        <name>Mg(2+)</name>
        <dbReference type="ChEBI" id="CHEBI:18420"/>
    </cofactor>
    <cofactor evidence="19">
        <name>Mn(2+)</name>
        <dbReference type="ChEBI" id="CHEBI:29035"/>
    </cofactor>
    <text evidence="19">Binds 2 divalent metal cations per subunit. Magnesium or manganese.</text>
</comment>
<feature type="active site" description="Proton acceptor; for GTP cyclohydrolase activity" evidence="19">
    <location>
        <position position="354"/>
    </location>
</feature>
<keyword evidence="10 19" id="KW-0378">Hydrolase</keyword>
<dbReference type="Pfam" id="PF00926">
    <property type="entry name" value="DHBP_synthase"/>
    <property type="match status" value="1"/>
</dbReference>
<comment type="similarity">
    <text evidence="6 19">In the N-terminal section; belongs to the DHBP synthase family.</text>
</comment>
<evidence type="ECO:0000256" key="20">
    <source>
        <dbReference type="SAM" id="MobiDB-lite"/>
    </source>
</evidence>
<dbReference type="CDD" id="cd00641">
    <property type="entry name" value="GTP_cyclohydro2"/>
    <property type="match status" value="1"/>
</dbReference>
<sequence>MSAVDTEHAGPAGHAAEHTEHADPIVLDSIERALSELAAGRPIVVVDDEDRENEGDLIFAASLATPEVVGFTIRYSSGVICVPLPAADADRLNLPPMTAINQDRKGTAYTVSVDAREGVTTGISAADRARTIRLLADPDTAADDLTRPGHVFPLRAKDGGVLVRAGHTEAAVDLCRLAGLPLAAGICEVVEDDGSMSRLPQLARFAEQHGLALISIADLIAYRRRTEKSVTRAAETRLPTAFGDFKAVGYRSDVDGIEHVALVKGEIGEGEDVLVRVHSECLTGDVLGSRRCDCGPQLHAALRAVDVEGRGIVLYMRGHEGRGIGLMHKLRAYELQERGHDTVDANLELGLPADARDYGTGAQILADLGVRSMRLLTNNPAKRSALEGFGLHVIGRVPLPGNVTPDNIHYLRTKRDRMGHDLPDLEGLDHLGEAEAEALAAAIVG</sequence>
<dbReference type="InterPro" id="IPR036144">
    <property type="entry name" value="RibA-like_sf"/>
</dbReference>
<evidence type="ECO:0000313" key="22">
    <source>
        <dbReference type="EMBL" id="ACU72017.1"/>
    </source>
</evidence>
<evidence type="ECO:0000256" key="3">
    <source>
        <dbReference type="ARBA" id="ARBA00002284"/>
    </source>
</evidence>
<feature type="binding site" evidence="19">
    <location>
        <position position="281"/>
    </location>
    <ligand>
        <name>Zn(2+)</name>
        <dbReference type="ChEBI" id="CHEBI:29105"/>
        <note>catalytic</note>
    </ligand>
</feature>
<dbReference type="InParanoid" id="C7Q4P8"/>
<dbReference type="GO" id="GO:0030145">
    <property type="term" value="F:manganese ion binding"/>
    <property type="evidence" value="ECO:0007669"/>
    <property type="project" value="UniProtKB-UniRule"/>
</dbReference>
<feature type="region of interest" description="GTP cyclohydrolase II" evidence="19">
    <location>
        <begin position="226"/>
        <end position="445"/>
    </location>
</feature>
<protein>
    <recommendedName>
        <fullName evidence="19">Riboflavin biosynthesis protein RibBA</fullName>
    </recommendedName>
    <domain>
        <recommendedName>
            <fullName evidence="19">3,4-dihydroxy-2-butanone 4-phosphate synthase</fullName>
            <shortName evidence="19">DHBP synthase</shortName>
            <ecNumber evidence="19">4.1.99.12</ecNumber>
        </recommendedName>
    </domain>
    <domain>
        <recommendedName>
            <fullName evidence="19">GTP cyclohydrolase-2</fullName>
            <ecNumber evidence="19">3.5.4.25</ecNumber>
        </recommendedName>
        <alternativeName>
            <fullName evidence="19">GTP cyclohydrolase II</fullName>
        </alternativeName>
    </domain>
</protein>
<evidence type="ECO:0000256" key="16">
    <source>
        <dbReference type="ARBA" id="ARBA00023268"/>
    </source>
</evidence>
<evidence type="ECO:0000256" key="14">
    <source>
        <dbReference type="ARBA" id="ARBA00023211"/>
    </source>
</evidence>
<dbReference type="HAMAP" id="MF_00179">
    <property type="entry name" value="RibA"/>
    <property type="match status" value="1"/>
</dbReference>
<dbReference type="PANTHER" id="PTHR21327">
    <property type="entry name" value="GTP CYCLOHYDROLASE II-RELATED"/>
    <property type="match status" value="1"/>
</dbReference>
<dbReference type="EMBL" id="CP001700">
    <property type="protein sequence ID" value="ACU72017.1"/>
    <property type="molecule type" value="Genomic_DNA"/>
</dbReference>
<dbReference type="GO" id="GO:0008686">
    <property type="term" value="F:3,4-dihydroxy-2-butanone-4-phosphate synthase activity"/>
    <property type="evidence" value="ECO:0007669"/>
    <property type="project" value="UniProtKB-UniRule"/>
</dbReference>
<evidence type="ECO:0000256" key="13">
    <source>
        <dbReference type="ARBA" id="ARBA00023134"/>
    </source>
</evidence>
<feature type="region of interest" description="Disordered" evidence="20">
    <location>
        <begin position="1"/>
        <end position="21"/>
    </location>
</feature>
<evidence type="ECO:0000256" key="18">
    <source>
        <dbReference type="ARBA" id="ARBA00049295"/>
    </source>
</evidence>
<organism evidence="22 23">
    <name type="scientific">Catenulispora acidiphila (strain DSM 44928 / JCM 14897 / NBRC 102108 / NRRL B-24433 / ID139908)</name>
    <dbReference type="NCBI Taxonomy" id="479433"/>
    <lineage>
        <taxon>Bacteria</taxon>
        <taxon>Bacillati</taxon>
        <taxon>Actinomycetota</taxon>
        <taxon>Actinomycetes</taxon>
        <taxon>Catenulisporales</taxon>
        <taxon>Catenulisporaceae</taxon>
        <taxon>Catenulispora</taxon>
    </lineage>
</organism>
<comment type="similarity">
    <text evidence="19">In the C-terminal section; belongs to the GTP cyclohydrolase II family.</text>
</comment>
<dbReference type="RefSeq" id="WP_012787310.1">
    <property type="nucleotide sequence ID" value="NC_013131.1"/>
</dbReference>
<dbReference type="GO" id="GO:0003935">
    <property type="term" value="F:GTP cyclohydrolase II activity"/>
    <property type="evidence" value="ECO:0007669"/>
    <property type="project" value="UniProtKB-UniRule"/>
</dbReference>
<evidence type="ECO:0000256" key="9">
    <source>
        <dbReference type="ARBA" id="ARBA00022741"/>
    </source>
</evidence>
<dbReference type="Pfam" id="PF00925">
    <property type="entry name" value="GTP_cyclohydro2"/>
    <property type="match status" value="1"/>
</dbReference>
<keyword evidence="15 19" id="KW-0456">Lyase</keyword>
<evidence type="ECO:0000256" key="19">
    <source>
        <dbReference type="HAMAP-Rule" id="MF_01283"/>
    </source>
</evidence>
<dbReference type="eggNOG" id="COG0807">
    <property type="taxonomic scope" value="Bacteria"/>
</dbReference>
<keyword evidence="23" id="KW-1185">Reference proteome</keyword>
<feature type="binding site" evidence="19">
    <location>
        <begin position="164"/>
        <end position="168"/>
    </location>
    <ligand>
        <name>D-ribulose 5-phosphate</name>
        <dbReference type="ChEBI" id="CHEBI:58121"/>
    </ligand>
</feature>
<feature type="binding site" evidence="19">
    <location>
        <position position="294"/>
    </location>
    <ligand>
        <name>Zn(2+)</name>
        <dbReference type="ChEBI" id="CHEBI:29105"/>
        <note>catalytic</note>
    </ligand>
</feature>
<keyword evidence="12 19" id="KW-0460">Magnesium</keyword>
<reference evidence="22 23" key="1">
    <citation type="journal article" date="2009" name="Stand. Genomic Sci.">
        <title>Complete genome sequence of Catenulispora acidiphila type strain (ID 139908).</title>
        <authorList>
            <person name="Copeland A."/>
            <person name="Lapidus A."/>
            <person name="Glavina Del Rio T."/>
            <person name="Nolan M."/>
            <person name="Lucas S."/>
            <person name="Chen F."/>
            <person name="Tice H."/>
            <person name="Cheng J.F."/>
            <person name="Bruce D."/>
            <person name="Goodwin L."/>
            <person name="Pitluck S."/>
            <person name="Mikhailova N."/>
            <person name="Pati A."/>
            <person name="Ivanova N."/>
            <person name="Mavromatis K."/>
            <person name="Chen A."/>
            <person name="Palaniappan K."/>
            <person name="Chain P."/>
            <person name="Land M."/>
            <person name="Hauser L."/>
            <person name="Chang Y.J."/>
            <person name="Jeffries C.D."/>
            <person name="Chertkov O."/>
            <person name="Brettin T."/>
            <person name="Detter J.C."/>
            <person name="Han C."/>
            <person name="Ali Z."/>
            <person name="Tindall B.J."/>
            <person name="Goker M."/>
            <person name="Bristow J."/>
            <person name="Eisen J.A."/>
            <person name="Markowitz V."/>
            <person name="Hugenholtz P."/>
            <person name="Kyrpides N.C."/>
            <person name="Klenk H.P."/>
        </authorList>
    </citation>
    <scope>NUCLEOTIDE SEQUENCE [LARGE SCALE GENOMIC DNA]</scope>
    <source>
        <strain evidence="23">DSM 44928 / JCM 14897 / NBRC 102108 / NRRL B-24433 / ID139908</strain>
    </source>
</reference>
<dbReference type="NCBIfam" id="TIGR00506">
    <property type="entry name" value="ribB"/>
    <property type="match status" value="1"/>
</dbReference>
<keyword evidence="14 19" id="KW-0464">Manganese</keyword>
<dbReference type="NCBIfam" id="TIGR00505">
    <property type="entry name" value="ribA"/>
    <property type="match status" value="1"/>
</dbReference>
<dbReference type="Gene3D" id="3.40.50.10990">
    <property type="entry name" value="GTP cyclohydrolase II"/>
    <property type="match status" value="1"/>
</dbReference>
<evidence type="ECO:0000256" key="8">
    <source>
        <dbReference type="ARBA" id="ARBA00022723"/>
    </source>
</evidence>
<keyword evidence="8 19" id="KW-0479">Metal-binding</keyword>
<dbReference type="GO" id="GO:0008270">
    <property type="term" value="F:zinc ion binding"/>
    <property type="evidence" value="ECO:0007669"/>
    <property type="project" value="UniProtKB-UniRule"/>
</dbReference>
<keyword evidence="13 19" id="KW-0342">GTP-binding</keyword>
<evidence type="ECO:0000256" key="11">
    <source>
        <dbReference type="ARBA" id="ARBA00022833"/>
    </source>
</evidence>
<comment type="catalytic activity">
    <reaction evidence="1 19">
        <text>D-ribulose 5-phosphate = (2S)-2-hydroxy-3-oxobutyl phosphate + formate + H(+)</text>
        <dbReference type="Rhea" id="RHEA:18457"/>
        <dbReference type="ChEBI" id="CHEBI:15378"/>
        <dbReference type="ChEBI" id="CHEBI:15740"/>
        <dbReference type="ChEBI" id="CHEBI:58121"/>
        <dbReference type="ChEBI" id="CHEBI:58830"/>
        <dbReference type="EC" id="4.1.99.12"/>
    </reaction>
</comment>
<keyword evidence="7 19" id="KW-0686">Riboflavin biosynthesis</keyword>
<keyword evidence="9 19" id="KW-0547">Nucleotide-binding</keyword>
<evidence type="ECO:0000256" key="17">
    <source>
        <dbReference type="ARBA" id="ARBA00043932"/>
    </source>
</evidence>
<dbReference type="GO" id="GO:0000287">
    <property type="term" value="F:magnesium ion binding"/>
    <property type="evidence" value="ECO:0007669"/>
    <property type="project" value="UniProtKB-UniRule"/>
</dbReference>
<dbReference type="AlphaFoldDB" id="C7Q4P8"/>
<evidence type="ECO:0000256" key="15">
    <source>
        <dbReference type="ARBA" id="ARBA00023239"/>
    </source>
</evidence>
<dbReference type="NCBIfam" id="NF006803">
    <property type="entry name" value="PRK09311.1"/>
    <property type="match status" value="1"/>
</dbReference>
<feature type="binding site" evidence="19">
    <location>
        <position position="292"/>
    </location>
    <ligand>
        <name>Zn(2+)</name>
        <dbReference type="ChEBI" id="CHEBI:29105"/>
        <note>catalytic</note>
    </ligand>
</feature>
<feature type="active site" description="Nucleophile; for GTP cyclohydrolase activity" evidence="19">
    <location>
        <position position="356"/>
    </location>
</feature>
<feature type="domain" description="GTP cyclohydrolase II" evidence="21">
    <location>
        <begin position="232"/>
        <end position="398"/>
    </location>
</feature>
<dbReference type="eggNOG" id="COG0108">
    <property type="taxonomic scope" value="Bacteria"/>
</dbReference>
<feature type="binding site" evidence="19">
    <location>
        <position position="52"/>
    </location>
    <ligand>
        <name>Mg(2+)</name>
        <dbReference type="ChEBI" id="CHEBI:18420"/>
        <label>1</label>
    </ligand>
</feature>
<evidence type="ECO:0000256" key="12">
    <source>
        <dbReference type="ARBA" id="ARBA00022842"/>
    </source>
</evidence>
<dbReference type="GO" id="GO:0009231">
    <property type="term" value="P:riboflavin biosynthetic process"/>
    <property type="evidence" value="ECO:0007669"/>
    <property type="project" value="UniProtKB-UniRule"/>
</dbReference>
<dbReference type="GO" id="GO:0005829">
    <property type="term" value="C:cytosol"/>
    <property type="evidence" value="ECO:0007669"/>
    <property type="project" value="TreeGrafter"/>
</dbReference>
<dbReference type="PANTHER" id="PTHR21327:SF18">
    <property type="entry name" value="3,4-DIHYDROXY-2-BUTANONE 4-PHOSPHATE SYNTHASE"/>
    <property type="match status" value="1"/>
</dbReference>
<feature type="binding site" evidence="19">
    <location>
        <position position="382"/>
    </location>
    <ligand>
        <name>GTP</name>
        <dbReference type="ChEBI" id="CHEBI:37565"/>
    </ligand>
</feature>
<evidence type="ECO:0000256" key="10">
    <source>
        <dbReference type="ARBA" id="ARBA00022801"/>
    </source>
</evidence>
<dbReference type="HAMAP" id="MF_00180">
    <property type="entry name" value="RibB"/>
    <property type="match status" value="1"/>
</dbReference>
<feature type="binding site" evidence="19">
    <location>
        <begin position="320"/>
        <end position="322"/>
    </location>
    <ligand>
        <name>GTP</name>
        <dbReference type="ChEBI" id="CHEBI:37565"/>
    </ligand>
</feature>
<feature type="binding site" evidence="19">
    <location>
        <position position="52"/>
    </location>
    <ligand>
        <name>Mg(2+)</name>
        <dbReference type="ChEBI" id="CHEBI:18420"/>
        <label>2</label>
    </ligand>
</feature>
<keyword evidence="11 19" id="KW-0862">Zinc</keyword>
<feature type="binding site" evidence="19">
    <location>
        <begin position="51"/>
        <end position="52"/>
    </location>
    <ligand>
        <name>D-ribulose 5-phosphate</name>
        <dbReference type="ChEBI" id="CHEBI:58121"/>
    </ligand>
</feature>
<dbReference type="EC" id="3.5.4.25" evidence="19"/>
<feature type="binding site" evidence="19">
    <location>
        <position position="297"/>
    </location>
    <ligand>
        <name>GTP</name>
        <dbReference type="ChEBI" id="CHEBI:37565"/>
    </ligand>
</feature>
<dbReference type="STRING" id="479433.Caci_3108"/>
<feature type="binding site" evidence="19">
    <location>
        <position position="167"/>
    </location>
    <ligand>
        <name>Mg(2+)</name>
        <dbReference type="ChEBI" id="CHEBI:18420"/>
        <label>2</label>
    </ligand>
</feature>